<evidence type="ECO:0000259" key="10">
    <source>
        <dbReference type="Pfam" id="PF13632"/>
    </source>
</evidence>
<evidence type="ECO:0000256" key="1">
    <source>
        <dbReference type="ARBA" id="ARBA00004653"/>
    </source>
</evidence>
<dbReference type="PANTHER" id="PTHR32044:SF17">
    <property type="entry name" value="GLUCOMANNAN 4-BETA-MANNOSYLTRANSFERASE 2"/>
    <property type="match status" value="1"/>
</dbReference>
<comment type="subcellular location">
    <subcellularLocation>
        <location evidence="1">Golgi apparatus membrane</location>
        <topology evidence="1">Multi-pass membrane protein</topology>
    </subcellularLocation>
</comment>
<keyword evidence="7 9" id="KW-0472">Membrane</keyword>
<organism evidence="11 12">
    <name type="scientific">Hibiscus syriacus</name>
    <name type="common">Rose of Sharon</name>
    <dbReference type="NCBI Taxonomy" id="106335"/>
    <lineage>
        <taxon>Eukaryota</taxon>
        <taxon>Viridiplantae</taxon>
        <taxon>Streptophyta</taxon>
        <taxon>Embryophyta</taxon>
        <taxon>Tracheophyta</taxon>
        <taxon>Spermatophyta</taxon>
        <taxon>Magnoliopsida</taxon>
        <taxon>eudicotyledons</taxon>
        <taxon>Gunneridae</taxon>
        <taxon>Pentapetalae</taxon>
        <taxon>rosids</taxon>
        <taxon>malvids</taxon>
        <taxon>Malvales</taxon>
        <taxon>Malvaceae</taxon>
        <taxon>Malvoideae</taxon>
        <taxon>Hibiscus</taxon>
    </lineage>
</organism>
<dbReference type="SUPFAM" id="SSF53448">
    <property type="entry name" value="Nucleotide-diphospho-sugar transferases"/>
    <property type="match status" value="1"/>
</dbReference>
<keyword evidence="6" id="KW-0333">Golgi apparatus</keyword>
<proteinExistence type="predicted"/>
<keyword evidence="2" id="KW-0328">Glycosyltransferase</keyword>
<name>A0A6A2XY48_HIBSY</name>
<evidence type="ECO:0000256" key="6">
    <source>
        <dbReference type="ARBA" id="ARBA00023034"/>
    </source>
</evidence>
<evidence type="ECO:0000256" key="3">
    <source>
        <dbReference type="ARBA" id="ARBA00022679"/>
    </source>
</evidence>
<dbReference type="EMBL" id="VEPZ02001454">
    <property type="protein sequence ID" value="KAE8672055.1"/>
    <property type="molecule type" value="Genomic_DNA"/>
</dbReference>
<comment type="caution">
    <text evidence="11">The sequence shown here is derived from an EMBL/GenBank/DDBJ whole genome shotgun (WGS) entry which is preliminary data.</text>
</comment>
<dbReference type="GO" id="GO:0051753">
    <property type="term" value="F:mannan synthase activity"/>
    <property type="evidence" value="ECO:0007669"/>
    <property type="project" value="TreeGrafter"/>
</dbReference>
<evidence type="ECO:0000256" key="8">
    <source>
        <dbReference type="ARBA" id="ARBA00023316"/>
    </source>
</evidence>
<evidence type="ECO:0000313" key="11">
    <source>
        <dbReference type="EMBL" id="KAE8672055.1"/>
    </source>
</evidence>
<keyword evidence="5 9" id="KW-1133">Transmembrane helix</keyword>
<protein>
    <submittedName>
        <fullName evidence="11">Glucomannan 4-beta-mannosyltransferase 2</fullName>
    </submittedName>
</protein>
<gene>
    <name evidence="11" type="ORF">F3Y22_tig00111855pilonHSYRG00021</name>
</gene>
<evidence type="ECO:0000256" key="4">
    <source>
        <dbReference type="ARBA" id="ARBA00022692"/>
    </source>
</evidence>
<dbReference type="Pfam" id="PF13632">
    <property type="entry name" value="Glyco_trans_2_3"/>
    <property type="match status" value="1"/>
</dbReference>
<dbReference type="Gene3D" id="3.90.550.10">
    <property type="entry name" value="Spore Coat Polysaccharide Biosynthesis Protein SpsA, Chain A"/>
    <property type="match status" value="2"/>
</dbReference>
<evidence type="ECO:0000256" key="7">
    <source>
        <dbReference type="ARBA" id="ARBA00023136"/>
    </source>
</evidence>
<evidence type="ECO:0000256" key="2">
    <source>
        <dbReference type="ARBA" id="ARBA00022676"/>
    </source>
</evidence>
<keyword evidence="4 9" id="KW-0812">Transmembrane</keyword>
<dbReference type="Proteomes" id="UP000436088">
    <property type="component" value="Unassembled WGS sequence"/>
</dbReference>
<dbReference type="GO" id="GO:0000139">
    <property type="term" value="C:Golgi membrane"/>
    <property type="evidence" value="ECO:0007669"/>
    <property type="project" value="UniProtKB-SubCell"/>
</dbReference>
<dbReference type="AlphaFoldDB" id="A0A6A2XY48"/>
<sequence length="439" mass="50760">MAQISAKLLFPESFQVFRDDITGQVGLVWELMKTPLIVPLLKLGVYLCLAMSLMLFMERVYMGIVIILVKLFWKKPHKRYKYEPILDDEELGSSNFPVVLVQIPMFNEKELLVEQECERWASKEINVTYQIRENRTGYKAGALKEGLKRSYVKHCEYVAIIDADFRPDPEFLRRSIPFLVHNPDIALVQARWRFGTAGIWRIAAINEAGGWKDRTTVEDMDLAVRASLRGWKFVYLGDLQVKSELPSTFKASVSSNIDGLVKVRFWKKVYVIYSFFFVRKIIAHMVTFCFYCVVLPLTILVPEVKVPIWGAVYIPSVITILNSVGTPRANEWVVTEKLGDVVKKAAEAANNKTNVKAPRRFRFKFTDRNGVCRYHHLMLQTSAFVVAASLQLFTSLPNMQKWREPLIQYKEELSLSFQLMENSTRKRRLMLLWGRGEGH</sequence>
<reference evidence="11" key="1">
    <citation type="submission" date="2019-09" db="EMBL/GenBank/DDBJ databases">
        <title>Draft genome information of white flower Hibiscus syriacus.</title>
        <authorList>
            <person name="Kim Y.-M."/>
        </authorList>
    </citation>
    <scope>NUCLEOTIDE SEQUENCE [LARGE SCALE GENOMIC DNA]</scope>
    <source>
        <strain evidence="11">YM2019G1</strain>
    </source>
</reference>
<feature type="domain" description="Glycosyltransferase 2-like" evidence="10">
    <location>
        <begin position="201"/>
        <end position="294"/>
    </location>
</feature>
<keyword evidence="12" id="KW-1185">Reference proteome</keyword>
<evidence type="ECO:0000256" key="9">
    <source>
        <dbReference type="SAM" id="Phobius"/>
    </source>
</evidence>
<keyword evidence="3" id="KW-0808">Transferase</keyword>
<dbReference type="GO" id="GO:0071555">
    <property type="term" value="P:cell wall organization"/>
    <property type="evidence" value="ECO:0007669"/>
    <property type="project" value="UniProtKB-KW"/>
</dbReference>
<accession>A0A6A2XY48</accession>
<feature type="transmembrane region" description="Helical" evidence="9">
    <location>
        <begin position="306"/>
        <end position="324"/>
    </location>
</feature>
<dbReference type="InterPro" id="IPR029044">
    <property type="entry name" value="Nucleotide-diphossugar_trans"/>
</dbReference>
<keyword evidence="8" id="KW-0961">Cell wall biogenesis/degradation</keyword>
<dbReference type="InterPro" id="IPR001173">
    <property type="entry name" value="Glyco_trans_2-like"/>
</dbReference>
<dbReference type="PANTHER" id="PTHR32044">
    <property type="entry name" value="GLUCOMANNAN 4-BETA-MANNOSYLTRANSFERASE 9"/>
    <property type="match status" value="1"/>
</dbReference>
<feature type="transmembrane region" description="Helical" evidence="9">
    <location>
        <begin position="43"/>
        <end position="73"/>
    </location>
</feature>
<evidence type="ECO:0000256" key="5">
    <source>
        <dbReference type="ARBA" id="ARBA00022989"/>
    </source>
</evidence>
<evidence type="ECO:0000313" key="12">
    <source>
        <dbReference type="Proteomes" id="UP000436088"/>
    </source>
</evidence>